<sequence length="454" mass="50901">MSQEDLLLPVFEDHPREFIIKDRHRLKVPDIKHFLQEKGVNNPVLSQNQPTDAYFTLKVDDSQPSMDAMTQLLNDGPCVAVHTSNSLCDYPVTILPRLAPKSLLFTTDTLTLSHFWDSPQTTLPQNVTILPLPQYDGSDASVVIFSDRETIKRVHESFPKVFARFYPNQDHFGNVIKMEITAFSLPSKDLSCDEKATIVNLLNPTISEEITKAIQPHFPVVEAKALLVWKNILDAIKSTFNSSEGEGTKDDSTVKKTCFKVRLTPFLFVHCHINEIATVLNCEFRIVRSLGNIGGDVSFTFKFATLSPMKLVKDTVKSQTSHQSPPCIQQQETDPYQSLRLCLHGPLHCLLFLRVLGTRLLQPWSPPLATSSLSSKPQMSPVALTPSLSRLLILLRPDPIIPPSPLPAPLIRDSIQKRPHSFPDAHNKLQLPTLPQVPPSPTQLSPFPFFSQIM</sequence>
<dbReference type="EMBL" id="JARBJD010000332">
    <property type="protein sequence ID" value="KAK2943706.1"/>
    <property type="molecule type" value="Genomic_DNA"/>
</dbReference>
<evidence type="ECO:0000313" key="2">
    <source>
        <dbReference type="Proteomes" id="UP001281761"/>
    </source>
</evidence>
<gene>
    <name evidence="1" type="ORF">BLNAU_21357</name>
</gene>
<name>A0ABQ9WZ66_9EUKA</name>
<dbReference type="Proteomes" id="UP001281761">
    <property type="component" value="Unassembled WGS sequence"/>
</dbReference>
<proteinExistence type="predicted"/>
<accession>A0ABQ9WZ66</accession>
<organism evidence="1 2">
    <name type="scientific">Blattamonas nauphoetae</name>
    <dbReference type="NCBI Taxonomy" id="2049346"/>
    <lineage>
        <taxon>Eukaryota</taxon>
        <taxon>Metamonada</taxon>
        <taxon>Preaxostyla</taxon>
        <taxon>Oxymonadida</taxon>
        <taxon>Blattamonas</taxon>
    </lineage>
</organism>
<protein>
    <submittedName>
        <fullName evidence="1">Uncharacterized protein</fullName>
    </submittedName>
</protein>
<reference evidence="1 2" key="1">
    <citation type="journal article" date="2022" name="bioRxiv">
        <title>Genomics of Preaxostyla Flagellates Illuminates Evolutionary Transitions and the Path Towards Mitochondrial Loss.</title>
        <authorList>
            <person name="Novak L.V.F."/>
            <person name="Treitli S.C."/>
            <person name="Pyrih J."/>
            <person name="Halakuc P."/>
            <person name="Pipaliya S.V."/>
            <person name="Vacek V."/>
            <person name="Brzon O."/>
            <person name="Soukal P."/>
            <person name="Eme L."/>
            <person name="Dacks J.B."/>
            <person name="Karnkowska A."/>
            <person name="Elias M."/>
            <person name="Hampl V."/>
        </authorList>
    </citation>
    <scope>NUCLEOTIDE SEQUENCE [LARGE SCALE GENOMIC DNA]</scope>
    <source>
        <strain evidence="1">NAU3</strain>
        <tissue evidence="1">Gut</tissue>
    </source>
</reference>
<keyword evidence="2" id="KW-1185">Reference proteome</keyword>
<evidence type="ECO:0000313" key="1">
    <source>
        <dbReference type="EMBL" id="KAK2943706.1"/>
    </source>
</evidence>
<comment type="caution">
    <text evidence="1">The sequence shown here is derived from an EMBL/GenBank/DDBJ whole genome shotgun (WGS) entry which is preliminary data.</text>
</comment>